<feature type="domain" description="SGNH hydrolase-type esterase" evidence="1">
    <location>
        <begin position="30"/>
        <end position="250"/>
    </location>
</feature>
<dbReference type="InterPro" id="IPR013830">
    <property type="entry name" value="SGNH_hydro"/>
</dbReference>
<evidence type="ECO:0000313" key="2">
    <source>
        <dbReference type="EMBL" id="AIE85829.1"/>
    </source>
</evidence>
<gene>
    <name evidence="2" type="ORF">OP10G_2461</name>
</gene>
<proteinExistence type="predicted"/>
<keyword evidence="3" id="KW-1185">Reference proteome</keyword>
<organism evidence="2 3">
    <name type="scientific">Fimbriimonas ginsengisoli Gsoil 348</name>
    <dbReference type="NCBI Taxonomy" id="661478"/>
    <lineage>
        <taxon>Bacteria</taxon>
        <taxon>Bacillati</taxon>
        <taxon>Armatimonadota</taxon>
        <taxon>Fimbriimonadia</taxon>
        <taxon>Fimbriimonadales</taxon>
        <taxon>Fimbriimonadaceae</taxon>
        <taxon>Fimbriimonas</taxon>
    </lineage>
</organism>
<protein>
    <recommendedName>
        <fullName evidence="1">SGNH hydrolase-type esterase domain-containing protein</fullName>
    </recommendedName>
</protein>
<name>A0A068NW40_FIMGI</name>
<dbReference type="Proteomes" id="UP000027982">
    <property type="component" value="Chromosome"/>
</dbReference>
<dbReference type="InterPro" id="IPR036514">
    <property type="entry name" value="SGNH_hydro_sf"/>
</dbReference>
<dbReference type="HOGENOM" id="CLU_1041093_0_0_0"/>
<dbReference type="SUPFAM" id="SSF52266">
    <property type="entry name" value="SGNH hydrolase"/>
    <property type="match status" value="1"/>
</dbReference>
<dbReference type="Pfam" id="PF13472">
    <property type="entry name" value="Lipase_GDSL_2"/>
    <property type="match status" value="1"/>
</dbReference>
<accession>A0A068NW40</accession>
<dbReference type="Gene3D" id="3.40.50.1110">
    <property type="entry name" value="SGNH hydrolase"/>
    <property type="match status" value="1"/>
</dbReference>
<sequence>MGVFVLAAVPLGICGSPPQDPGESVEIGILIGDSIAHGFGHSPVIYNERGDVFLEDHYRFKAEADGPVESLAGFLGTRLWLNRGVTGNPSSSVKARWNRDVMEKLDRGRQKSTYRVRSLLISVGLTDIGAAVGTDRMPDAESNLRENLLLFVRQAKKEGFRIAFLELPDPDRAPMGRTFRTLDGRTVESFCESHKYDEASCSEFNGAVKRTRRFMEGRLRREGAEIFDYASLLSTEDFLDATHPTPEGYEELGKILREKYPRAAAGH</sequence>
<dbReference type="AlphaFoldDB" id="A0A068NW40"/>
<evidence type="ECO:0000313" key="3">
    <source>
        <dbReference type="Proteomes" id="UP000027982"/>
    </source>
</evidence>
<reference evidence="2 3" key="1">
    <citation type="journal article" date="2014" name="PLoS ONE">
        <title>The first complete genome sequence of the class fimbriimonadia in the phylum armatimonadetes.</title>
        <authorList>
            <person name="Hu Z.Y."/>
            <person name="Wang Y.Z."/>
            <person name="Im W.T."/>
            <person name="Wang S.Y."/>
            <person name="Zhao G.P."/>
            <person name="Zheng H.J."/>
            <person name="Quan Z.X."/>
        </authorList>
    </citation>
    <scope>NUCLEOTIDE SEQUENCE [LARGE SCALE GENOMIC DNA]</scope>
    <source>
        <strain evidence="2">Gsoil 348</strain>
    </source>
</reference>
<evidence type="ECO:0000259" key="1">
    <source>
        <dbReference type="Pfam" id="PF13472"/>
    </source>
</evidence>
<dbReference type="KEGG" id="fgi:OP10G_2461"/>
<dbReference type="EMBL" id="CP007139">
    <property type="protein sequence ID" value="AIE85829.1"/>
    <property type="molecule type" value="Genomic_DNA"/>
</dbReference>